<dbReference type="InterPro" id="IPR033276">
    <property type="entry name" value="BB"/>
</dbReference>
<dbReference type="Pfam" id="PF13639">
    <property type="entry name" value="zf-RING_2"/>
    <property type="match status" value="1"/>
</dbReference>
<feature type="compositionally biased region" description="Low complexity" evidence="2">
    <location>
        <begin position="233"/>
        <end position="309"/>
    </location>
</feature>
<reference evidence="4 5" key="1">
    <citation type="submission" date="2015-12" db="EMBL/GenBank/DDBJ databases">
        <title>Dictyostelia acquired genes for synthesis and detection of signals that induce cell-type specialization by lateral gene transfer from prokaryotes.</title>
        <authorList>
            <person name="Gloeckner G."/>
            <person name="Schaap P."/>
        </authorList>
    </citation>
    <scope>NUCLEOTIDE SEQUENCE [LARGE SCALE GENOMIC DNA]</scope>
    <source>
        <strain evidence="4 5">TK</strain>
    </source>
</reference>
<dbReference type="GO" id="GO:0008270">
    <property type="term" value="F:zinc ion binding"/>
    <property type="evidence" value="ECO:0007669"/>
    <property type="project" value="UniProtKB-KW"/>
</dbReference>
<proteinExistence type="predicted"/>
<protein>
    <recommendedName>
        <fullName evidence="3">RING-type domain-containing protein</fullName>
    </recommendedName>
</protein>
<dbReference type="STRING" id="361077.A0A152A3P6"/>
<sequence>MYRKNNLNSSYEDSDSDYESESDLEEDDYPVRLNYLPQQRTTSNIVYNSNSDDEDAFTLPSTWPESPKPPQNTKRTLTPKARPQSPTIVSDDDDNVNNNSHITILDSSNEDIEFEPSQTPPKQNKKNNSKNNNKTNNNNKNKEEKQYDIDKYVILLKDIEEEEKEKEKKEKLKRNTTTTTTTTSNNNLFQPASDLYRQQRLSPPIQLNQSRENIPKPKQTSLKTGANRQQKILPTPSTLSNNNNNNGSNKISTISKNKNNNTTTTTTTTTSSRPTRNTANRATNTSTVNNINSNNSNGNNSNGNNMNNNNSANLFQRVFSNASNIINRINPHQILFRNQIEQMHEDTELDLALRLSLQENNRQRQQQQQSPQQQQNNVEAPQMDLDYQLALDLQREFLHQQQHQQRIQLNDDMIVQHFQRGGGSGRGRRGRGGNHSFNHYLNHQHHFNHYHPYGAGAANPHHLNLMNRDFDSNDYEMLLQLDENIQNKKGADTKTVKAIPSYIVTEKTKTDDDCCICLTKLEIGESVKTLPCLHVFHEECIDKWLVINKVCPIDKNPIDTN</sequence>
<dbReference type="GO" id="GO:0046621">
    <property type="term" value="P:negative regulation of organ growth"/>
    <property type="evidence" value="ECO:0007669"/>
    <property type="project" value="InterPro"/>
</dbReference>
<feature type="region of interest" description="Disordered" evidence="2">
    <location>
        <begin position="164"/>
        <end position="309"/>
    </location>
</feature>
<evidence type="ECO:0000256" key="2">
    <source>
        <dbReference type="SAM" id="MobiDB-lite"/>
    </source>
</evidence>
<dbReference type="PANTHER" id="PTHR46400:SF5">
    <property type="entry name" value="RING-TYPE DOMAIN-CONTAINING PROTEIN"/>
    <property type="match status" value="1"/>
</dbReference>
<feature type="compositionally biased region" description="Acidic residues" evidence="2">
    <location>
        <begin position="12"/>
        <end position="28"/>
    </location>
</feature>
<feature type="compositionally biased region" description="Polar residues" evidence="2">
    <location>
        <begin position="199"/>
        <end position="232"/>
    </location>
</feature>
<dbReference type="InterPro" id="IPR013083">
    <property type="entry name" value="Znf_RING/FYVE/PHD"/>
</dbReference>
<organism evidence="4 5">
    <name type="scientific">Tieghemostelium lacteum</name>
    <name type="common">Slime mold</name>
    <name type="synonym">Dictyostelium lacteum</name>
    <dbReference type="NCBI Taxonomy" id="361077"/>
    <lineage>
        <taxon>Eukaryota</taxon>
        <taxon>Amoebozoa</taxon>
        <taxon>Evosea</taxon>
        <taxon>Eumycetozoa</taxon>
        <taxon>Dictyostelia</taxon>
        <taxon>Dictyosteliales</taxon>
        <taxon>Raperosteliaceae</taxon>
        <taxon>Tieghemostelium</taxon>
    </lineage>
</organism>
<keyword evidence="1" id="KW-0862">Zinc</keyword>
<accession>A0A152A3P6</accession>
<feature type="compositionally biased region" description="Low complexity" evidence="2">
    <location>
        <begin position="129"/>
        <end position="139"/>
    </location>
</feature>
<gene>
    <name evidence="4" type="ORF">DLAC_02766</name>
</gene>
<feature type="compositionally biased region" description="Polar residues" evidence="2">
    <location>
        <begin position="36"/>
        <end position="50"/>
    </location>
</feature>
<dbReference type="AlphaFoldDB" id="A0A152A3P6"/>
<dbReference type="InterPro" id="IPR001841">
    <property type="entry name" value="Znf_RING"/>
</dbReference>
<evidence type="ECO:0000256" key="1">
    <source>
        <dbReference type="PROSITE-ProRule" id="PRU00175"/>
    </source>
</evidence>
<dbReference type="SMART" id="SM00184">
    <property type="entry name" value="RING"/>
    <property type="match status" value="1"/>
</dbReference>
<dbReference type="PROSITE" id="PS50089">
    <property type="entry name" value="ZF_RING_2"/>
    <property type="match status" value="1"/>
</dbReference>
<dbReference type="OMA" id="KICPIDK"/>
<evidence type="ECO:0000313" key="5">
    <source>
        <dbReference type="Proteomes" id="UP000076078"/>
    </source>
</evidence>
<dbReference type="InParanoid" id="A0A152A3P6"/>
<feature type="domain" description="RING-type" evidence="3">
    <location>
        <begin position="514"/>
        <end position="555"/>
    </location>
</feature>
<keyword evidence="1" id="KW-0863">Zinc-finger</keyword>
<dbReference type="Gene3D" id="6.10.250.1800">
    <property type="match status" value="1"/>
</dbReference>
<evidence type="ECO:0000259" key="3">
    <source>
        <dbReference type="PROSITE" id="PS50089"/>
    </source>
</evidence>
<name>A0A152A3P6_TIELA</name>
<dbReference type="EMBL" id="LODT01000013">
    <property type="protein sequence ID" value="KYR00725.1"/>
    <property type="molecule type" value="Genomic_DNA"/>
</dbReference>
<dbReference type="Proteomes" id="UP000076078">
    <property type="component" value="Unassembled WGS sequence"/>
</dbReference>
<keyword evidence="1" id="KW-0479">Metal-binding</keyword>
<dbReference type="Gene3D" id="3.30.40.10">
    <property type="entry name" value="Zinc/RING finger domain, C3HC4 (zinc finger)"/>
    <property type="match status" value="1"/>
</dbReference>
<dbReference type="PANTHER" id="PTHR46400">
    <property type="entry name" value="RING/U-BOX SUPERFAMILY PROTEIN"/>
    <property type="match status" value="1"/>
</dbReference>
<comment type="caution">
    <text evidence="4">The sequence shown here is derived from an EMBL/GenBank/DDBJ whole genome shotgun (WGS) entry which is preliminary data.</text>
</comment>
<keyword evidence="5" id="KW-1185">Reference proteome</keyword>
<evidence type="ECO:0000313" key="4">
    <source>
        <dbReference type="EMBL" id="KYR00725.1"/>
    </source>
</evidence>
<dbReference type="SUPFAM" id="SSF57850">
    <property type="entry name" value="RING/U-box"/>
    <property type="match status" value="1"/>
</dbReference>
<feature type="region of interest" description="Disordered" evidence="2">
    <location>
        <begin position="1"/>
        <end position="146"/>
    </location>
</feature>
<dbReference type="OrthoDB" id="20566at2759"/>
<dbReference type="GO" id="GO:0004842">
    <property type="term" value="F:ubiquitin-protein transferase activity"/>
    <property type="evidence" value="ECO:0007669"/>
    <property type="project" value="InterPro"/>
</dbReference>
<dbReference type="GO" id="GO:0016567">
    <property type="term" value="P:protein ubiquitination"/>
    <property type="evidence" value="ECO:0007669"/>
    <property type="project" value="InterPro"/>
</dbReference>